<feature type="transmembrane region" description="Helical" evidence="7">
    <location>
        <begin position="146"/>
        <end position="166"/>
    </location>
</feature>
<dbReference type="SUPFAM" id="SSF103473">
    <property type="entry name" value="MFS general substrate transporter"/>
    <property type="match status" value="1"/>
</dbReference>
<dbReference type="EMBL" id="CP058649">
    <property type="protein sequence ID" value="QUI24765.1"/>
    <property type="molecule type" value="Genomic_DNA"/>
</dbReference>
<keyword evidence="3" id="KW-1003">Cell membrane</keyword>
<evidence type="ECO:0000256" key="6">
    <source>
        <dbReference type="ARBA" id="ARBA00023136"/>
    </source>
</evidence>
<evidence type="ECO:0000256" key="5">
    <source>
        <dbReference type="ARBA" id="ARBA00022989"/>
    </source>
</evidence>
<evidence type="ECO:0000256" key="4">
    <source>
        <dbReference type="ARBA" id="ARBA00022692"/>
    </source>
</evidence>
<keyword evidence="9" id="KW-1185">Reference proteome</keyword>
<dbReference type="Proteomes" id="UP000683246">
    <property type="component" value="Chromosome"/>
</dbReference>
<evidence type="ECO:0000256" key="2">
    <source>
        <dbReference type="ARBA" id="ARBA00022448"/>
    </source>
</evidence>
<evidence type="ECO:0000313" key="9">
    <source>
        <dbReference type="Proteomes" id="UP000683246"/>
    </source>
</evidence>
<organism evidence="8 9">
    <name type="scientific">Vallitalea pronyensis</name>
    <dbReference type="NCBI Taxonomy" id="1348613"/>
    <lineage>
        <taxon>Bacteria</taxon>
        <taxon>Bacillati</taxon>
        <taxon>Bacillota</taxon>
        <taxon>Clostridia</taxon>
        <taxon>Lachnospirales</taxon>
        <taxon>Vallitaleaceae</taxon>
        <taxon>Vallitalea</taxon>
    </lineage>
</organism>
<comment type="subcellular location">
    <subcellularLocation>
        <location evidence="1">Cell membrane</location>
        <topology evidence="1">Multi-pass membrane protein</topology>
    </subcellularLocation>
</comment>
<dbReference type="KEGG" id="vpy:HZI73_21760"/>
<feature type="transmembrane region" description="Helical" evidence="7">
    <location>
        <begin position="390"/>
        <end position="412"/>
    </location>
</feature>
<reference evidence="8" key="1">
    <citation type="submission" date="2020-07" db="EMBL/GenBank/DDBJ databases">
        <title>Vallitalea pronyensis genome.</title>
        <authorList>
            <person name="Postec A."/>
        </authorList>
    </citation>
    <scope>NUCLEOTIDE SEQUENCE</scope>
    <source>
        <strain evidence="8">FatNI3</strain>
    </source>
</reference>
<evidence type="ECO:0000313" key="8">
    <source>
        <dbReference type="EMBL" id="QUI24765.1"/>
    </source>
</evidence>
<feature type="transmembrane region" description="Helical" evidence="7">
    <location>
        <begin position="103"/>
        <end position="125"/>
    </location>
</feature>
<proteinExistence type="predicted"/>
<dbReference type="InterPro" id="IPR011701">
    <property type="entry name" value="MFS"/>
</dbReference>
<evidence type="ECO:0000256" key="3">
    <source>
        <dbReference type="ARBA" id="ARBA00022475"/>
    </source>
</evidence>
<accession>A0A8J8MN58</accession>
<dbReference type="GO" id="GO:0005886">
    <property type="term" value="C:plasma membrane"/>
    <property type="evidence" value="ECO:0007669"/>
    <property type="project" value="UniProtKB-SubCell"/>
</dbReference>
<feature type="transmembrane region" description="Helical" evidence="7">
    <location>
        <begin position="290"/>
        <end position="313"/>
    </location>
</feature>
<keyword evidence="2" id="KW-0813">Transport</keyword>
<dbReference type="Gene3D" id="1.20.1250.20">
    <property type="entry name" value="MFS general substrate transporter like domains"/>
    <property type="match status" value="1"/>
</dbReference>
<keyword evidence="4 7" id="KW-0812">Transmembrane</keyword>
<dbReference type="Pfam" id="PF07690">
    <property type="entry name" value="MFS_1"/>
    <property type="match status" value="1"/>
</dbReference>
<keyword evidence="6 7" id="KW-0472">Membrane</keyword>
<feature type="transmembrane region" description="Helical" evidence="7">
    <location>
        <begin position="223"/>
        <end position="248"/>
    </location>
</feature>
<sequence>MNLTLFKKRNFTLVILGKFVSLLGTIFQEFALSLYVLNETGSGTKFASVLAVALIPKLIFGPFAGVFADWFDRKKMVVVLDAASGIIVAGFGGLVILNGGLSLVQIYILVLTLSVISMLFNPAMSTMIPQIVKKEELGDANSIHTFVTYTTSIIAPLLAGIVFGLAGLLPVLMINAVSFLLSAISESFIQLTKEKTEKVNKTVKQFFKDFNEGLKAMKGQRDLVILLGVGALINFAISPMFAIGVPFILKQRLYVSDFQFGLFEALVCIGPVVASIVAGKVIKKHAYYHLNTFAFVVSSLFIFLIGVICHPAMLQLEHAKLMGFIGLTVLSFGIVSVIIICNIATGTVMQARVDMKVMGRVMAVYSTLITASIPLGQIIMGALLDTSVETYIIIVGVSLILLLGGLLNYILYLPKKTVALED</sequence>
<dbReference type="GO" id="GO:0022857">
    <property type="term" value="F:transmembrane transporter activity"/>
    <property type="evidence" value="ECO:0007669"/>
    <property type="project" value="InterPro"/>
</dbReference>
<dbReference type="CDD" id="cd06173">
    <property type="entry name" value="MFS_MefA_like"/>
    <property type="match status" value="1"/>
</dbReference>
<feature type="transmembrane region" description="Helical" evidence="7">
    <location>
        <begin position="361"/>
        <end position="384"/>
    </location>
</feature>
<protein>
    <submittedName>
        <fullName evidence="8">MFS transporter</fullName>
    </submittedName>
</protein>
<feature type="transmembrane region" description="Helical" evidence="7">
    <location>
        <begin position="260"/>
        <end position="278"/>
    </location>
</feature>
<name>A0A8J8MN58_9FIRM</name>
<feature type="transmembrane region" description="Helical" evidence="7">
    <location>
        <begin position="78"/>
        <end position="97"/>
    </location>
</feature>
<dbReference type="PANTHER" id="PTHR43266:SF9">
    <property type="entry name" value="PERMEASE, MAJOR FACILITATOR SUPERFAMILY-RELATED"/>
    <property type="match status" value="1"/>
</dbReference>
<evidence type="ECO:0000256" key="7">
    <source>
        <dbReference type="SAM" id="Phobius"/>
    </source>
</evidence>
<gene>
    <name evidence="8" type="ORF">HZI73_21760</name>
</gene>
<feature type="transmembrane region" description="Helical" evidence="7">
    <location>
        <begin position="325"/>
        <end position="349"/>
    </location>
</feature>
<dbReference type="AlphaFoldDB" id="A0A8J8MN58"/>
<feature type="transmembrane region" description="Helical" evidence="7">
    <location>
        <begin position="49"/>
        <end position="71"/>
    </location>
</feature>
<keyword evidence="5 7" id="KW-1133">Transmembrane helix</keyword>
<feature type="transmembrane region" description="Helical" evidence="7">
    <location>
        <begin position="12"/>
        <end position="37"/>
    </location>
</feature>
<feature type="transmembrane region" description="Helical" evidence="7">
    <location>
        <begin position="172"/>
        <end position="191"/>
    </location>
</feature>
<dbReference type="RefSeq" id="WP_212695461.1">
    <property type="nucleotide sequence ID" value="NZ_CP058649.1"/>
</dbReference>
<dbReference type="InterPro" id="IPR036259">
    <property type="entry name" value="MFS_trans_sf"/>
</dbReference>
<evidence type="ECO:0000256" key="1">
    <source>
        <dbReference type="ARBA" id="ARBA00004651"/>
    </source>
</evidence>
<dbReference type="PANTHER" id="PTHR43266">
    <property type="entry name" value="MACROLIDE-EFFLUX PROTEIN"/>
    <property type="match status" value="1"/>
</dbReference>